<keyword evidence="1" id="KW-0812">Transmembrane</keyword>
<gene>
    <name evidence="2" type="ORF">CSR02_14290</name>
</gene>
<reference evidence="2 3" key="1">
    <citation type="submission" date="2017-10" db="EMBL/GenBank/DDBJ databases">
        <title>Genomic analysis of the genus Acetobacter.</title>
        <authorList>
            <person name="Kim K.H."/>
            <person name="Chun B.H."/>
            <person name="Son A.R."/>
            <person name="Jeon C.O."/>
        </authorList>
    </citation>
    <scope>NUCLEOTIDE SEQUENCE [LARGE SCALE GENOMIC DNA]</scope>
    <source>
        <strain evidence="2 3">LHT 2458</strain>
    </source>
</reference>
<keyword evidence="3" id="KW-1185">Reference proteome</keyword>
<evidence type="ECO:0000313" key="2">
    <source>
        <dbReference type="EMBL" id="PHY92905.1"/>
    </source>
</evidence>
<organism evidence="2 3">
    <name type="scientific">Acetobacter pomorum</name>
    <dbReference type="NCBI Taxonomy" id="65959"/>
    <lineage>
        <taxon>Bacteria</taxon>
        <taxon>Pseudomonadati</taxon>
        <taxon>Pseudomonadota</taxon>
        <taxon>Alphaproteobacteria</taxon>
        <taxon>Acetobacterales</taxon>
        <taxon>Acetobacteraceae</taxon>
        <taxon>Acetobacter</taxon>
    </lineage>
</organism>
<dbReference type="Proteomes" id="UP000228751">
    <property type="component" value="Unassembled WGS sequence"/>
</dbReference>
<name>A0A2G4RAV5_9PROT</name>
<feature type="transmembrane region" description="Helical" evidence="1">
    <location>
        <begin position="37"/>
        <end position="57"/>
    </location>
</feature>
<accession>A0A2G4RAV5</accession>
<keyword evidence="1" id="KW-0472">Membrane</keyword>
<dbReference type="AlphaFoldDB" id="A0A2G4RAV5"/>
<evidence type="ECO:0000256" key="1">
    <source>
        <dbReference type="SAM" id="Phobius"/>
    </source>
</evidence>
<proteinExistence type="predicted"/>
<comment type="caution">
    <text evidence="2">The sequence shown here is derived from an EMBL/GenBank/DDBJ whole genome shotgun (WGS) entry which is preliminary data.</text>
</comment>
<keyword evidence="1" id="KW-1133">Transmembrane helix</keyword>
<protein>
    <submittedName>
        <fullName evidence="2">Uncharacterized protein</fullName>
    </submittedName>
</protein>
<dbReference type="EMBL" id="PEBQ01000180">
    <property type="protein sequence ID" value="PHY92905.1"/>
    <property type="molecule type" value="Genomic_DNA"/>
</dbReference>
<sequence length="85" mass="9496">MVANWCFSASCPTPNILMVSFRFFFASFLEFFLVHNASFLVANWCFSGCFLVVFAFFGSARSRSLQEDAVFCINGCGKGLFSALF</sequence>
<evidence type="ECO:0000313" key="3">
    <source>
        <dbReference type="Proteomes" id="UP000228751"/>
    </source>
</evidence>